<name>A0AAN9YDU4_9PEZI</name>
<proteinExistence type="predicted"/>
<dbReference type="AlphaFoldDB" id="A0AAN9YDU4"/>
<dbReference type="Proteomes" id="UP001320245">
    <property type="component" value="Unassembled WGS sequence"/>
</dbReference>
<evidence type="ECO:0000313" key="3">
    <source>
        <dbReference type="Proteomes" id="UP001320245"/>
    </source>
</evidence>
<gene>
    <name evidence="2" type="ORF">SLS53_007523</name>
</gene>
<evidence type="ECO:0000256" key="1">
    <source>
        <dbReference type="SAM" id="MobiDB-lite"/>
    </source>
</evidence>
<organism evidence="2 3">
    <name type="scientific">Cytospora paraplurivora</name>
    <dbReference type="NCBI Taxonomy" id="2898453"/>
    <lineage>
        <taxon>Eukaryota</taxon>
        <taxon>Fungi</taxon>
        <taxon>Dikarya</taxon>
        <taxon>Ascomycota</taxon>
        <taxon>Pezizomycotina</taxon>
        <taxon>Sordariomycetes</taxon>
        <taxon>Sordariomycetidae</taxon>
        <taxon>Diaporthales</taxon>
        <taxon>Cytosporaceae</taxon>
        <taxon>Cytospora</taxon>
    </lineage>
</organism>
<feature type="compositionally biased region" description="Polar residues" evidence="1">
    <location>
        <begin position="98"/>
        <end position="122"/>
    </location>
</feature>
<reference evidence="2 3" key="1">
    <citation type="journal article" date="2023" name="PLoS ONE">
        <title>Cytospora paraplurivora sp. nov. isolated from orchards with fruit tree decline syndrome in Ontario, Canada.</title>
        <authorList>
            <person name="Ilyukhin E."/>
            <person name="Nguyen H.D.T."/>
            <person name="Castle A.J."/>
            <person name="Ellouze W."/>
        </authorList>
    </citation>
    <scope>NUCLEOTIDE SEQUENCE [LARGE SCALE GENOMIC DNA]</scope>
    <source>
        <strain evidence="2 3">FDS-564</strain>
    </source>
</reference>
<feature type="region of interest" description="Disordered" evidence="1">
    <location>
        <begin position="95"/>
        <end position="134"/>
    </location>
</feature>
<protein>
    <submittedName>
        <fullName evidence="2">Uncharacterized protein</fullName>
    </submittedName>
</protein>
<feature type="compositionally biased region" description="Polar residues" evidence="1">
    <location>
        <begin position="285"/>
        <end position="302"/>
    </location>
</feature>
<keyword evidence="3" id="KW-1185">Reference proteome</keyword>
<comment type="caution">
    <text evidence="2">The sequence shown here is derived from an EMBL/GenBank/DDBJ whole genome shotgun (WGS) entry which is preliminary data.</text>
</comment>
<accession>A0AAN9YDU4</accession>
<sequence length="366" mass="40064">MTPNPKGSTQPSPKKQPIIETTTATLRAKLVRVIMRESAAIMVNMIMATLPRTFKRPMATKIRSLTCINAITQTLIRPFVSGRCIVGPTITIEHDVQTQEATPREQAQTGPAQLRGQQTQPEDTPDRLRAMQTKSSPALAQLWLSPQPEQQPVEDFRAVRSKLRHNNLPLKPAPVKKDKTVEDIGQARVKLCHYSPPPQATSTKGGTSVAGEGLRKIRSQAQLAPARTTGRIEEARQTTIEDKAGAVSGPPPPSYGIFSVKGKSLERIEPSAMDKKKGQEVVRPQTESQPAPVSTRPQQPTVGTPVIESQDHQSDWKEKYIALKSEVEGTQGQAGDIGLEGLTIVLHMKGKDDLVINTDLRDLESQ</sequence>
<dbReference type="EMBL" id="JAJSPL020000039">
    <property type="protein sequence ID" value="KAK7735292.1"/>
    <property type="molecule type" value="Genomic_DNA"/>
</dbReference>
<feature type="region of interest" description="Disordered" evidence="1">
    <location>
        <begin position="271"/>
        <end position="313"/>
    </location>
</feature>
<evidence type="ECO:0000313" key="2">
    <source>
        <dbReference type="EMBL" id="KAK7735292.1"/>
    </source>
</evidence>
<feature type="compositionally biased region" description="Basic and acidic residues" evidence="1">
    <location>
        <begin position="271"/>
        <end position="280"/>
    </location>
</feature>